<reference evidence="10 11" key="1">
    <citation type="submission" date="2015-01" db="EMBL/GenBank/DDBJ databases">
        <title>The Genome Sequence of Exophiala mesophila CBS40295.</title>
        <authorList>
            <consortium name="The Broad Institute Genomics Platform"/>
            <person name="Cuomo C."/>
            <person name="de Hoog S."/>
            <person name="Gorbushina A."/>
            <person name="Stielow B."/>
            <person name="Teixiera M."/>
            <person name="Abouelleil A."/>
            <person name="Chapman S.B."/>
            <person name="Priest M."/>
            <person name="Young S.K."/>
            <person name="Wortman J."/>
            <person name="Nusbaum C."/>
            <person name="Birren B."/>
        </authorList>
    </citation>
    <scope>NUCLEOTIDE SEQUENCE [LARGE SCALE GENOMIC DNA]</scope>
    <source>
        <strain evidence="10 11">CBS 40295</strain>
    </source>
</reference>
<dbReference type="InterPro" id="IPR048319">
    <property type="entry name" value="Vps52_CC"/>
</dbReference>
<feature type="compositionally biased region" description="Polar residues" evidence="7">
    <location>
        <begin position="64"/>
        <end position="77"/>
    </location>
</feature>
<gene>
    <name evidence="10" type="ORF">PV10_01747</name>
</gene>
<dbReference type="Proteomes" id="UP000054302">
    <property type="component" value="Unassembled WGS sequence"/>
</dbReference>
<dbReference type="OMA" id="IHVVMVE"/>
<dbReference type="VEuPathDB" id="FungiDB:PV10_01747"/>
<keyword evidence="4" id="KW-0653">Protein transport</keyword>
<feature type="compositionally biased region" description="Low complexity" evidence="7">
    <location>
        <begin position="48"/>
        <end position="63"/>
    </location>
</feature>
<dbReference type="PANTHER" id="PTHR14190:SF7">
    <property type="entry name" value="VACUOLAR PROTEIN SORTING-ASSOCIATED PROTEIN 52 HOMOLOG"/>
    <property type="match status" value="1"/>
</dbReference>
<evidence type="ECO:0008006" key="12">
    <source>
        <dbReference type="Google" id="ProtNLM"/>
    </source>
</evidence>
<dbReference type="AlphaFoldDB" id="A0A0D1YBQ2"/>
<evidence type="ECO:0000256" key="1">
    <source>
        <dbReference type="ARBA" id="ARBA00004601"/>
    </source>
</evidence>
<dbReference type="InterPro" id="IPR007258">
    <property type="entry name" value="Vps52"/>
</dbReference>
<comment type="similarity">
    <text evidence="2">Belongs to the VPS52 family.</text>
</comment>
<comment type="subcellular location">
    <subcellularLocation>
        <location evidence="1">Golgi apparatus</location>
        <location evidence="1">trans-Golgi network</location>
    </subcellularLocation>
</comment>
<dbReference type="GO" id="GO:0000938">
    <property type="term" value="C:GARP complex"/>
    <property type="evidence" value="ECO:0007669"/>
    <property type="project" value="TreeGrafter"/>
</dbReference>
<proteinExistence type="inferred from homology"/>
<dbReference type="GO" id="GO:0015031">
    <property type="term" value="P:protein transport"/>
    <property type="evidence" value="ECO:0007669"/>
    <property type="project" value="UniProtKB-KW"/>
</dbReference>
<keyword evidence="11" id="KW-1185">Reference proteome</keyword>
<evidence type="ECO:0000256" key="7">
    <source>
        <dbReference type="SAM" id="MobiDB-lite"/>
    </source>
</evidence>
<evidence type="ECO:0000259" key="9">
    <source>
        <dbReference type="Pfam" id="PF20655"/>
    </source>
</evidence>
<keyword evidence="3" id="KW-0813">Transport</keyword>
<feature type="domain" description="Vps52 coiled-coil" evidence="8">
    <location>
        <begin position="156"/>
        <end position="324"/>
    </location>
</feature>
<evidence type="ECO:0000313" key="11">
    <source>
        <dbReference type="Proteomes" id="UP000054302"/>
    </source>
</evidence>
<sequence>MWLDRLTGPVTPSGSLTPSRPYSPSPRKNSNLAAPQRPGLSVYNPARSSSSLDLSANTSTTSLVPSTRAVTNGSSLRFEQRPPPDVPDPLKVLRSILGSAEDDSAVDKPKKRKSRTVNIDFQGRSLEEYAQQTLSTVEPTNLSVAAPGPNATENRQKYQDFHTSIVDCDQVLQNVETYLTNFKAELGQVSAEIENLQARSIQLNAKLDNRRNVEKLLGPAVEEVSLSPITVRSIADGPIDDNFIKALHEVEARSLLIDAKEKEADNVRALQDLKPLLDDLKSKAIERIRDYVVAQIKALRSPNINAQVIQQQTLLKYKDLYAFLARHHSILADEIAQAYVNTMKWYYTSNFSRYQQALSSLKLHIFDQHDLLGPEVAPARRTVLGASKPNVPPHDSFNLGKREDVLKSKTDNALPAYLAEDSKSTHYHYMEIPFRNFNLALIDNVSAEYSVCTELFSATSSYQQISKRVTEIFEPTFAMGHALTKQLIDTSNDGPGVLLCVRLNQHSAFELQRRKVPVADNYINYTNILLWPRFQMIMDLHIESLKKVPVSTARGAAAAFSLVGGSSPDPSRSSLAPHVVTQQFGQFLHSILALSAEAGDDEPISKSLGRLRSEYETLMGKLSKGAGNDAGKKSKFLYNNYSLILTIISDTKGRLAEEQKEHFGVLLKDLKAR</sequence>
<organism evidence="10 11">
    <name type="scientific">Exophiala mesophila</name>
    <name type="common">Black yeast-like fungus</name>
    <dbReference type="NCBI Taxonomy" id="212818"/>
    <lineage>
        <taxon>Eukaryota</taxon>
        <taxon>Fungi</taxon>
        <taxon>Dikarya</taxon>
        <taxon>Ascomycota</taxon>
        <taxon>Pezizomycotina</taxon>
        <taxon>Eurotiomycetes</taxon>
        <taxon>Chaetothyriomycetidae</taxon>
        <taxon>Chaetothyriales</taxon>
        <taxon>Herpotrichiellaceae</taxon>
        <taxon>Exophiala</taxon>
    </lineage>
</organism>
<feature type="compositionally biased region" description="Polar residues" evidence="7">
    <location>
        <begin position="10"/>
        <end position="33"/>
    </location>
</feature>
<dbReference type="PANTHER" id="PTHR14190">
    <property type="entry name" value="SUPPRESSOR OF ACTIN MUTATIONS 2/VACUOLAR PROTEIN SORTING 52"/>
    <property type="match status" value="1"/>
</dbReference>
<evidence type="ECO:0000256" key="2">
    <source>
        <dbReference type="ARBA" id="ARBA00008180"/>
    </source>
</evidence>
<feature type="region of interest" description="Disordered" evidence="7">
    <location>
        <begin position="1"/>
        <end position="88"/>
    </location>
</feature>
<dbReference type="GO" id="GO:0006896">
    <property type="term" value="P:Golgi to vacuole transport"/>
    <property type="evidence" value="ECO:0007669"/>
    <property type="project" value="TreeGrafter"/>
</dbReference>
<dbReference type="GO" id="GO:0005829">
    <property type="term" value="C:cytosol"/>
    <property type="evidence" value="ECO:0007669"/>
    <property type="project" value="GOC"/>
</dbReference>
<dbReference type="GO" id="GO:0019905">
    <property type="term" value="F:syntaxin binding"/>
    <property type="evidence" value="ECO:0007669"/>
    <property type="project" value="TreeGrafter"/>
</dbReference>
<feature type="coiled-coil region" evidence="6">
    <location>
        <begin position="179"/>
        <end position="213"/>
    </location>
</feature>
<dbReference type="EMBL" id="KN847520">
    <property type="protein sequence ID" value="KIV98056.1"/>
    <property type="molecule type" value="Genomic_DNA"/>
</dbReference>
<keyword evidence="6" id="KW-0175">Coiled coil</keyword>
<dbReference type="GO" id="GO:0042147">
    <property type="term" value="P:retrograde transport, endosome to Golgi"/>
    <property type="evidence" value="ECO:0007669"/>
    <property type="project" value="TreeGrafter"/>
</dbReference>
<evidence type="ECO:0000259" key="8">
    <source>
        <dbReference type="Pfam" id="PF04129"/>
    </source>
</evidence>
<dbReference type="InterPro" id="IPR048361">
    <property type="entry name" value="Vps52_C"/>
</dbReference>
<keyword evidence="5" id="KW-0333">Golgi apparatus</keyword>
<evidence type="ECO:0000256" key="3">
    <source>
        <dbReference type="ARBA" id="ARBA00022448"/>
    </source>
</evidence>
<feature type="domain" description="Vps52 C-terminal" evidence="9">
    <location>
        <begin position="341"/>
        <end position="666"/>
    </location>
</feature>
<evidence type="ECO:0000313" key="10">
    <source>
        <dbReference type="EMBL" id="KIV98056.1"/>
    </source>
</evidence>
<dbReference type="Pfam" id="PF04129">
    <property type="entry name" value="Vps52_CC"/>
    <property type="match status" value="1"/>
</dbReference>
<dbReference type="GO" id="GO:0032456">
    <property type="term" value="P:endocytic recycling"/>
    <property type="evidence" value="ECO:0007669"/>
    <property type="project" value="TreeGrafter"/>
</dbReference>
<dbReference type="Pfam" id="PF20655">
    <property type="entry name" value="Vps52_C"/>
    <property type="match status" value="1"/>
</dbReference>
<protein>
    <recommendedName>
        <fullName evidence="12">Vps52/Sac2 family protein</fullName>
    </recommendedName>
</protein>
<evidence type="ECO:0000256" key="4">
    <source>
        <dbReference type="ARBA" id="ARBA00022927"/>
    </source>
</evidence>
<dbReference type="HOGENOM" id="CLU_010797_1_0_1"/>
<dbReference type="RefSeq" id="XP_016229630.1">
    <property type="nucleotide sequence ID" value="XM_016365981.1"/>
</dbReference>
<evidence type="ECO:0000256" key="5">
    <source>
        <dbReference type="ARBA" id="ARBA00023034"/>
    </source>
</evidence>
<name>A0A0D1YBQ2_EXOME</name>
<dbReference type="STRING" id="212818.A0A0D1YBQ2"/>
<accession>A0A0D1YBQ2</accession>
<dbReference type="OrthoDB" id="19482at2759"/>
<evidence type="ECO:0000256" key="6">
    <source>
        <dbReference type="SAM" id="Coils"/>
    </source>
</evidence>
<dbReference type="GeneID" id="27319592"/>